<name>A0AA88YJC3_PINIB</name>
<dbReference type="InterPro" id="IPR001356">
    <property type="entry name" value="HD"/>
</dbReference>
<dbReference type="InterPro" id="IPR050224">
    <property type="entry name" value="TALE_homeobox"/>
</dbReference>
<dbReference type="Pfam" id="PF05920">
    <property type="entry name" value="Homeobox_KN"/>
    <property type="match status" value="1"/>
</dbReference>
<evidence type="ECO:0000313" key="8">
    <source>
        <dbReference type="Proteomes" id="UP001186944"/>
    </source>
</evidence>
<dbReference type="SMART" id="SM00389">
    <property type="entry name" value="HOX"/>
    <property type="match status" value="1"/>
</dbReference>
<dbReference type="EMBL" id="VSWD01000005">
    <property type="protein sequence ID" value="KAK3102402.1"/>
    <property type="molecule type" value="Genomic_DNA"/>
</dbReference>
<proteinExistence type="predicted"/>
<feature type="region of interest" description="Disordered" evidence="5">
    <location>
        <begin position="35"/>
        <end position="81"/>
    </location>
</feature>
<feature type="region of interest" description="Disordered" evidence="5">
    <location>
        <begin position="309"/>
        <end position="335"/>
    </location>
</feature>
<feature type="region of interest" description="Disordered" evidence="5">
    <location>
        <begin position="269"/>
        <end position="288"/>
    </location>
</feature>
<protein>
    <recommendedName>
        <fullName evidence="6">Homeobox domain-containing protein</fullName>
    </recommendedName>
</protein>
<dbReference type="GO" id="GO:0005634">
    <property type="term" value="C:nucleus"/>
    <property type="evidence" value="ECO:0007669"/>
    <property type="project" value="UniProtKB-SubCell"/>
</dbReference>
<dbReference type="Gene3D" id="1.10.10.60">
    <property type="entry name" value="Homeodomain-like"/>
    <property type="match status" value="1"/>
</dbReference>
<dbReference type="PROSITE" id="PS50071">
    <property type="entry name" value="HOMEOBOX_2"/>
    <property type="match status" value="1"/>
</dbReference>
<evidence type="ECO:0000256" key="4">
    <source>
        <dbReference type="PROSITE-ProRule" id="PRU00108"/>
    </source>
</evidence>
<gene>
    <name evidence="7" type="ORF">FSP39_011151</name>
</gene>
<dbReference type="CDD" id="cd00086">
    <property type="entry name" value="homeodomain"/>
    <property type="match status" value="1"/>
</dbReference>
<keyword evidence="8" id="KW-1185">Reference proteome</keyword>
<evidence type="ECO:0000256" key="5">
    <source>
        <dbReference type="SAM" id="MobiDB-lite"/>
    </source>
</evidence>
<evidence type="ECO:0000256" key="3">
    <source>
        <dbReference type="ARBA" id="ARBA00023242"/>
    </source>
</evidence>
<sequence length="438" mass="48877">MAETIYSLMTSPDSPAPLTITAATTLEDVINATILHPLPNPPTRLSNPGDDTPTHTSTQSDSQMRTPVTTPTQTPTYDSSPAEARFDDALFSLLDSPKKQTKLTRNPMFRDLQAILKADCSADATPNSLFQMLPICKTTNPVVSRELRLQQRLTKLSDYYPTQVTQLSSFHKYQASMVETDRYRELHQIASHQPTLRNAINHYYDQMLHQIMDRVEMSVGTMETLNSTQYQPAHTQYSPATNSATTQYSPVTNSAATQYPPFTNSALTQYSPATNSTPTQYSPATNSVPSQYSAATNLVPTQYSPATNSAATQYSPATNSVPTQYSPATNSADTQYSPATFSNEAPFRLNLRTRPSLSKQAIRLMEVWYHAHIDHPYPDTQDTETLATTGNITEEQVKKWFANKRNRSRNIRPISQIVRRKRQIQAAANRVARVPCLC</sequence>
<dbReference type="AlphaFoldDB" id="A0AA88YJC3"/>
<feature type="domain" description="Homeobox" evidence="6">
    <location>
        <begin position="348"/>
        <end position="411"/>
    </location>
</feature>
<dbReference type="InterPro" id="IPR009057">
    <property type="entry name" value="Homeodomain-like_sf"/>
</dbReference>
<dbReference type="SUPFAM" id="SSF46689">
    <property type="entry name" value="Homeodomain-like"/>
    <property type="match status" value="1"/>
</dbReference>
<dbReference type="GO" id="GO:0006355">
    <property type="term" value="P:regulation of DNA-templated transcription"/>
    <property type="evidence" value="ECO:0007669"/>
    <property type="project" value="InterPro"/>
</dbReference>
<comment type="caution">
    <text evidence="7">The sequence shown here is derived from an EMBL/GenBank/DDBJ whole genome shotgun (WGS) entry which is preliminary data.</text>
</comment>
<dbReference type="GO" id="GO:0003677">
    <property type="term" value="F:DNA binding"/>
    <property type="evidence" value="ECO:0007669"/>
    <property type="project" value="UniProtKB-UniRule"/>
</dbReference>
<evidence type="ECO:0000259" key="6">
    <source>
        <dbReference type="PROSITE" id="PS50071"/>
    </source>
</evidence>
<evidence type="ECO:0000313" key="7">
    <source>
        <dbReference type="EMBL" id="KAK3102402.1"/>
    </source>
</evidence>
<accession>A0AA88YJC3</accession>
<comment type="subcellular location">
    <subcellularLocation>
        <location evidence="4">Nucleus</location>
    </subcellularLocation>
</comment>
<keyword evidence="1 4" id="KW-0238">DNA-binding</keyword>
<organism evidence="7 8">
    <name type="scientific">Pinctada imbricata</name>
    <name type="common">Atlantic pearl-oyster</name>
    <name type="synonym">Pinctada martensii</name>
    <dbReference type="NCBI Taxonomy" id="66713"/>
    <lineage>
        <taxon>Eukaryota</taxon>
        <taxon>Metazoa</taxon>
        <taxon>Spiralia</taxon>
        <taxon>Lophotrochozoa</taxon>
        <taxon>Mollusca</taxon>
        <taxon>Bivalvia</taxon>
        <taxon>Autobranchia</taxon>
        <taxon>Pteriomorphia</taxon>
        <taxon>Pterioida</taxon>
        <taxon>Pterioidea</taxon>
        <taxon>Pteriidae</taxon>
        <taxon>Pinctada</taxon>
    </lineage>
</organism>
<evidence type="ECO:0000256" key="2">
    <source>
        <dbReference type="ARBA" id="ARBA00023155"/>
    </source>
</evidence>
<evidence type="ECO:0000256" key="1">
    <source>
        <dbReference type="ARBA" id="ARBA00023125"/>
    </source>
</evidence>
<feature type="compositionally biased region" description="Low complexity" evidence="5">
    <location>
        <begin position="66"/>
        <end position="76"/>
    </location>
</feature>
<keyword evidence="3 4" id="KW-0539">Nucleus</keyword>
<feature type="compositionally biased region" description="Polar residues" evidence="5">
    <location>
        <begin position="54"/>
        <end position="65"/>
    </location>
</feature>
<dbReference type="InterPro" id="IPR008422">
    <property type="entry name" value="KN_HD"/>
</dbReference>
<dbReference type="Proteomes" id="UP001186944">
    <property type="component" value="Unassembled WGS sequence"/>
</dbReference>
<feature type="DNA-binding region" description="Homeobox" evidence="4">
    <location>
        <begin position="350"/>
        <end position="412"/>
    </location>
</feature>
<dbReference type="PANTHER" id="PTHR11850">
    <property type="entry name" value="HOMEOBOX PROTEIN TRANSCRIPTION FACTORS"/>
    <property type="match status" value="1"/>
</dbReference>
<keyword evidence="2 4" id="KW-0371">Homeobox</keyword>
<reference evidence="7" key="1">
    <citation type="submission" date="2019-08" db="EMBL/GenBank/DDBJ databases">
        <title>The improved chromosome-level genome for the pearl oyster Pinctada fucata martensii using PacBio sequencing and Hi-C.</title>
        <authorList>
            <person name="Zheng Z."/>
        </authorList>
    </citation>
    <scope>NUCLEOTIDE SEQUENCE</scope>
    <source>
        <strain evidence="7">ZZ-2019</strain>
        <tissue evidence="7">Adductor muscle</tissue>
    </source>
</reference>